<keyword evidence="3" id="KW-1185">Reference proteome</keyword>
<feature type="region of interest" description="Disordered" evidence="1">
    <location>
        <begin position="1"/>
        <end position="23"/>
    </location>
</feature>
<organism evidence="2 3">
    <name type="scientific">Araneus ventricosus</name>
    <name type="common">Orbweaver spider</name>
    <name type="synonym">Epeira ventricosa</name>
    <dbReference type="NCBI Taxonomy" id="182803"/>
    <lineage>
        <taxon>Eukaryota</taxon>
        <taxon>Metazoa</taxon>
        <taxon>Ecdysozoa</taxon>
        <taxon>Arthropoda</taxon>
        <taxon>Chelicerata</taxon>
        <taxon>Arachnida</taxon>
        <taxon>Araneae</taxon>
        <taxon>Araneomorphae</taxon>
        <taxon>Entelegynae</taxon>
        <taxon>Araneoidea</taxon>
        <taxon>Araneidae</taxon>
        <taxon>Araneus</taxon>
    </lineage>
</organism>
<protein>
    <submittedName>
        <fullName evidence="2">Uncharacterized protein</fullName>
    </submittedName>
</protein>
<evidence type="ECO:0000313" key="2">
    <source>
        <dbReference type="EMBL" id="GBN24806.1"/>
    </source>
</evidence>
<proteinExistence type="predicted"/>
<name>A0A4Y2MGP4_ARAVE</name>
<reference evidence="2 3" key="1">
    <citation type="journal article" date="2019" name="Sci. Rep.">
        <title>Orb-weaving spider Araneus ventricosus genome elucidates the spidroin gene catalogue.</title>
        <authorList>
            <person name="Kono N."/>
            <person name="Nakamura H."/>
            <person name="Ohtoshi R."/>
            <person name="Moran D.A.P."/>
            <person name="Shinohara A."/>
            <person name="Yoshida Y."/>
            <person name="Fujiwara M."/>
            <person name="Mori M."/>
            <person name="Tomita M."/>
            <person name="Arakawa K."/>
        </authorList>
    </citation>
    <scope>NUCLEOTIDE SEQUENCE [LARGE SCALE GENOMIC DNA]</scope>
</reference>
<dbReference type="EMBL" id="BGPR01007167">
    <property type="protein sequence ID" value="GBN24806.1"/>
    <property type="molecule type" value="Genomic_DNA"/>
</dbReference>
<dbReference type="AlphaFoldDB" id="A0A4Y2MGP4"/>
<feature type="compositionally biased region" description="Polar residues" evidence="1">
    <location>
        <begin position="1"/>
        <end position="20"/>
    </location>
</feature>
<evidence type="ECO:0000256" key="1">
    <source>
        <dbReference type="SAM" id="MobiDB-lite"/>
    </source>
</evidence>
<gene>
    <name evidence="2" type="ORF">AVEN_139268_1</name>
</gene>
<accession>A0A4Y2MGP4</accession>
<dbReference type="Proteomes" id="UP000499080">
    <property type="component" value="Unassembled WGS sequence"/>
</dbReference>
<evidence type="ECO:0000313" key="3">
    <source>
        <dbReference type="Proteomes" id="UP000499080"/>
    </source>
</evidence>
<sequence>MKKTQFRANQSRHGNPSGHNDQLGVVKDIPIGAYSGIGFYAFRHRVPSLNRTKSVPRKSGLSSVVSKRRDPSCHVTSARKALPIVRSKLRLQTAFLTVCRRNPTYIYFMIK</sequence>
<comment type="caution">
    <text evidence="2">The sequence shown here is derived from an EMBL/GenBank/DDBJ whole genome shotgun (WGS) entry which is preliminary data.</text>
</comment>